<evidence type="ECO:0000256" key="1">
    <source>
        <dbReference type="SAM" id="MobiDB-lite"/>
    </source>
</evidence>
<feature type="domain" description="RNF34/RFFL SAP" evidence="2">
    <location>
        <begin position="120"/>
        <end position="155"/>
    </location>
</feature>
<dbReference type="Proteomes" id="UP001497623">
    <property type="component" value="Unassembled WGS sequence"/>
</dbReference>
<sequence>MFSSGVGGGGSGGSSGSGSRSGIGSGIGNGGFVSGISCSGPVSWLCQEALRCTSKVAPNVSGDMAECDQCAAKFTLLKRKRTCGMCTLLFCSNCVTRIPGGSRQCHKCQVLSQWPVDAAQLAALRVKDLRHFLHSNNINTVNCTEKRELIDLVTVQLHNQHRRYNSSSKHQHHRAPSSSQHRQPPHVTNTTVRDDGIRVRPTSIHVEDPHNSGSIRVRSGPPASPGSSNYDPETDPGIRVFSSESINTQVLGSDEGVGGGSPATESEGQMSCGHCHSNGDCSASCSSLDDSWAVVHNPEREPMYSWIKFDGSCSKNGITIGAGIPSPSVAKPWPTSHQRTRVSSLLGSTQAPSSDESPIADNVSTLLDPGSNLPSTASPSSPILSVPTSTDTSSPIPSADTDNRQGSDPTPGSPSLDKIIEKRRQRSISEKQAYEARRERASPSTSHNVESDVESDVVSSDDRSSFNHVGNDTARVAVILTDTDVEEVLLSIIAIEVLKGVLIWQRRVSPGRPYPRHDFFSSDVLRVWDYGIMTHDVDVLKEYNICSSSIAAIVFDTTAVNSGHRQGIVVRLEAEFGRPLLQLPCRHHILELV</sequence>
<dbReference type="GO" id="GO:0005886">
    <property type="term" value="C:plasma membrane"/>
    <property type="evidence" value="ECO:0007669"/>
    <property type="project" value="TreeGrafter"/>
</dbReference>
<dbReference type="InterPro" id="IPR011011">
    <property type="entry name" value="Znf_FYVE_PHD"/>
</dbReference>
<feature type="region of interest" description="Disordered" evidence="1">
    <location>
        <begin position="162"/>
        <end position="274"/>
    </location>
</feature>
<proteinExistence type="predicted"/>
<feature type="compositionally biased region" description="Polar residues" evidence="1">
    <location>
        <begin position="372"/>
        <end position="383"/>
    </location>
</feature>
<evidence type="ECO:0000313" key="4">
    <source>
        <dbReference type="Proteomes" id="UP001497623"/>
    </source>
</evidence>
<feature type="compositionally biased region" description="Low complexity" evidence="1">
    <location>
        <begin position="387"/>
        <end position="400"/>
    </location>
</feature>
<dbReference type="AlphaFoldDB" id="A0AAV2PRR2"/>
<feature type="compositionally biased region" description="Basic and acidic residues" evidence="1">
    <location>
        <begin position="418"/>
        <end position="441"/>
    </location>
</feature>
<evidence type="ECO:0000313" key="3">
    <source>
        <dbReference type="EMBL" id="CAL4063185.1"/>
    </source>
</evidence>
<dbReference type="GO" id="GO:0061630">
    <property type="term" value="F:ubiquitin protein ligase activity"/>
    <property type="evidence" value="ECO:0007669"/>
    <property type="project" value="TreeGrafter"/>
</dbReference>
<dbReference type="PANTHER" id="PTHR14879:SF15">
    <property type="entry name" value="E3 UBIQUITIN-PROTEIN LIGASE RIFIFYLIN-LIKE PROTEIN"/>
    <property type="match status" value="1"/>
</dbReference>
<dbReference type="GO" id="GO:0005737">
    <property type="term" value="C:cytoplasm"/>
    <property type="evidence" value="ECO:0007669"/>
    <property type="project" value="TreeGrafter"/>
</dbReference>
<accession>A0AAV2PRR2</accession>
<feature type="non-terminal residue" evidence="3">
    <location>
        <position position="593"/>
    </location>
</feature>
<feature type="compositionally biased region" description="Basic residues" evidence="1">
    <location>
        <begin position="162"/>
        <end position="175"/>
    </location>
</feature>
<keyword evidence="4" id="KW-1185">Reference proteome</keyword>
<feature type="compositionally biased region" description="Polar residues" evidence="1">
    <location>
        <begin position="176"/>
        <end position="191"/>
    </location>
</feature>
<protein>
    <recommendedName>
        <fullName evidence="2">RNF34/RFFL SAP domain-containing protein</fullName>
    </recommendedName>
</protein>
<feature type="compositionally biased region" description="Polar residues" evidence="1">
    <location>
        <begin position="242"/>
        <end position="251"/>
    </location>
</feature>
<dbReference type="Pfam" id="PF23632">
    <property type="entry name" value="SAP_RNF34_RFFL"/>
    <property type="match status" value="1"/>
</dbReference>
<dbReference type="GO" id="GO:1902042">
    <property type="term" value="P:negative regulation of extrinsic apoptotic signaling pathway via death domain receptors"/>
    <property type="evidence" value="ECO:0007669"/>
    <property type="project" value="TreeGrafter"/>
</dbReference>
<dbReference type="InterPro" id="IPR057299">
    <property type="entry name" value="RNF34_RFFL_SAP"/>
</dbReference>
<dbReference type="Gene3D" id="1.10.720.140">
    <property type="match status" value="1"/>
</dbReference>
<feature type="region of interest" description="Disordered" evidence="1">
    <location>
        <begin position="1"/>
        <end position="20"/>
    </location>
</feature>
<dbReference type="SUPFAM" id="SSF57903">
    <property type="entry name" value="FYVE/PHD zinc finger"/>
    <property type="match status" value="1"/>
</dbReference>
<name>A0AAV2PRR2_MEGNR</name>
<gene>
    <name evidence="3" type="ORF">MNOR_LOCUS3151</name>
</gene>
<evidence type="ECO:0000259" key="2">
    <source>
        <dbReference type="Pfam" id="PF23632"/>
    </source>
</evidence>
<dbReference type="GO" id="GO:0043161">
    <property type="term" value="P:proteasome-mediated ubiquitin-dependent protein catabolic process"/>
    <property type="evidence" value="ECO:0007669"/>
    <property type="project" value="TreeGrafter"/>
</dbReference>
<organism evidence="3 4">
    <name type="scientific">Meganyctiphanes norvegica</name>
    <name type="common">Northern krill</name>
    <name type="synonym">Thysanopoda norvegica</name>
    <dbReference type="NCBI Taxonomy" id="48144"/>
    <lineage>
        <taxon>Eukaryota</taxon>
        <taxon>Metazoa</taxon>
        <taxon>Ecdysozoa</taxon>
        <taxon>Arthropoda</taxon>
        <taxon>Crustacea</taxon>
        <taxon>Multicrustacea</taxon>
        <taxon>Malacostraca</taxon>
        <taxon>Eumalacostraca</taxon>
        <taxon>Eucarida</taxon>
        <taxon>Euphausiacea</taxon>
        <taxon>Euphausiidae</taxon>
        <taxon>Meganyctiphanes</taxon>
    </lineage>
</organism>
<dbReference type="CDD" id="cd15750">
    <property type="entry name" value="FYVE_CARP"/>
    <property type="match status" value="1"/>
</dbReference>
<dbReference type="EMBL" id="CAXKWB010001038">
    <property type="protein sequence ID" value="CAL4063185.1"/>
    <property type="molecule type" value="Genomic_DNA"/>
</dbReference>
<dbReference type="InterPro" id="IPR051728">
    <property type="entry name" value="RING-FYVE_E3_ubiquitin-ligase"/>
</dbReference>
<dbReference type="PANTHER" id="PTHR14879">
    <property type="entry name" value="CASPASE REGULATOR, RING FINGER DOMAIN-CONTAINING"/>
    <property type="match status" value="1"/>
</dbReference>
<feature type="region of interest" description="Disordered" evidence="1">
    <location>
        <begin position="326"/>
        <end position="465"/>
    </location>
</feature>
<reference evidence="3 4" key="1">
    <citation type="submission" date="2024-05" db="EMBL/GenBank/DDBJ databases">
        <authorList>
            <person name="Wallberg A."/>
        </authorList>
    </citation>
    <scope>NUCLEOTIDE SEQUENCE [LARGE SCALE GENOMIC DNA]</scope>
</reference>
<feature type="compositionally biased region" description="Polar residues" evidence="1">
    <location>
        <begin position="335"/>
        <end position="356"/>
    </location>
</feature>
<comment type="caution">
    <text evidence="3">The sequence shown here is derived from an EMBL/GenBank/DDBJ whole genome shotgun (WGS) entry which is preliminary data.</text>
</comment>
<dbReference type="GO" id="GO:0070936">
    <property type="term" value="P:protein K48-linked ubiquitination"/>
    <property type="evidence" value="ECO:0007669"/>
    <property type="project" value="TreeGrafter"/>
</dbReference>